<evidence type="ECO:0000256" key="6">
    <source>
        <dbReference type="PIRNR" id="PIRNR002854"/>
    </source>
</evidence>
<gene>
    <name evidence="8" type="ORF">BHV28_03190</name>
</gene>
<dbReference type="CDD" id="cd13598">
    <property type="entry name" value="PBP2_lipoprotein_IlpA_like"/>
    <property type="match status" value="1"/>
</dbReference>
<dbReference type="STRING" id="1902579.BHV28_03190"/>
<evidence type="ECO:0000256" key="5">
    <source>
        <dbReference type="ARBA" id="ARBA00023288"/>
    </source>
</evidence>
<sequence length="273" mass="30253">MSFLAKLNRRAALALLVCASVLGMNVTASPARDKSAVTLGVMEGPEGEIWRVAVQEAKKEGLDIKLVYFSDFSIPNEALNAGDLDANAFQHKPYLDAQVKQRGYKLSIAGYSTMFPMGAYSRKIKDLSQLREGAEVGLPDDPSNRGRALHILAQYGVITLKDPDNILVTVYDIKDNPKKLKFREMDANIVGRAIDDLDVSIVNTVWIEAAGLDPDEERIAQEKAEGNPYNNIIVVRTEDLDKPWVKKLVQAYQNEAVRAEIKKQFGSDAITSW</sequence>
<dbReference type="AlphaFoldDB" id="A0A1U9JT44"/>
<evidence type="ECO:0000313" key="9">
    <source>
        <dbReference type="Proteomes" id="UP000188912"/>
    </source>
</evidence>
<dbReference type="PIRSF" id="PIRSF002854">
    <property type="entry name" value="MetQ"/>
    <property type="match status" value="1"/>
</dbReference>
<feature type="chain" id="PRO_5012346462" description="Lipoprotein" evidence="7">
    <location>
        <begin position="29"/>
        <end position="273"/>
    </location>
</feature>
<reference evidence="8 9" key="2">
    <citation type="journal article" date="2016" name="Sci. Rep.">
        <title>The genome of Rhizobiales bacteria in predatory ants reveals urease gene functions but no genes for nitrogen fixation.</title>
        <authorList>
            <person name="Neuvonen M.M."/>
            <person name="Tamarit D."/>
            <person name="Naslund K."/>
            <person name="Liebig J."/>
            <person name="Feldhaar H."/>
            <person name="Moran N.A."/>
            <person name="Guy L."/>
            <person name="Andersson S.G."/>
        </authorList>
    </citation>
    <scope>NUCLEOTIDE SEQUENCE [LARGE SCALE GENOMIC DNA]</scope>
    <source>
        <strain evidence="8 9">Hsal</strain>
    </source>
</reference>
<organism evidence="8 9">
    <name type="scientific">Candidatus Tokpelaia hoelldobleri</name>
    <dbReference type="NCBI Taxonomy" id="1902579"/>
    <lineage>
        <taxon>Bacteria</taxon>
        <taxon>Pseudomonadati</taxon>
        <taxon>Pseudomonadota</taxon>
        <taxon>Alphaproteobacteria</taxon>
        <taxon>Hyphomicrobiales</taxon>
        <taxon>Candidatus Tokpelaia</taxon>
    </lineage>
</organism>
<accession>A0A1U9JT44</accession>
<evidence type="ECO:0000256" key="7">
    <source>
        <dbReference type="SAM" id="SignalP"/>
    </source>
</evidence>
<dbReference type="PANTHER" id="PTHR30429:SF1">
    <property type="entry name" value="D-METHIONINE-BINDING LIPOPROTEIN METQ-RELATED"/>
    <property type="match status" value="1"/>
</dbReference>
<dbReference type="SUPFAM" id="SSF53850">
    <property type="entry name" value="Periplasmic binding protein-like II"/>
    <property type="match status" value="1"/>
</dbReference>
<reference evidence="8 9" key="1">
    <citation type="journal article" date="2010" name="Science">
        <title>Genomic comparison of the ants Camponotus floridanus and Harpegnathos saltator.</title>
        <authorList>
            <person name="Bonasio R."/>
            <person name="Zhang G."/>
            <person name="Ye C."/>
            <person name="Mutti N.S."/>
            <person name="Fang X."/>
            <person name="Qin N."/>
            <person name="Donahue G."/>
            <person name="Yang P."/>
            <person name="Li Q."/>
            <person name="Li C."/>
            <person name="Zhang P."/>
            <person name="Huang Z."/>
            <person name="Berger S.L."/>
            <person name="Reinberg D."/>
            <person name="Wang J."/>
            <person name="Liebig J."/>
        </authorList>
    </citation>
    <scope>NUCLEOTIDE SEQUENCE [LARGE SCALE GENOMIC DNA]</scope>
    <source>
        <strain evidence="8 9">Hsal</strain>
    </source>
</reference>
<keyword evidence="9" id="KW-1185">Reference proteome</keyword>
<proteinExistence type="inferred from homology"/>
<dbReference type="InterPro" id="IPR004872">
    <property type="entry name" value="Lipoprotein_NlpA"/>
</dbReference>
<evidence type="ECO:0000313" key="8">
    <source>
        <dbReference type="EMBL" id="AQS41035.1"/>
    </source>
</evidence>
<feature type="signal peptide" evidence="7">
    <location>
        <begin position="1"/>
        <end position="28"/>
    </location>
</feature>
<keyword evidence="2 7" id="KW-0732">Signal</keyword>
<evidence type="ECO:0000256" key="2">
    <source>
        <dbReference type="ARBA" id="ARBA00022729"/>
    </source>
</evidence>
<dbReference type="NCBIfam" id="TIGR00363">
    <property type="entry name" value="MetQ/NlpA family lipoprotein"/>
    <property type="match status" value="1"/>
</dbReference>
<dbReference type="PANTHER" id="PTHR30429">
    <property type="entry name" value="D-METHIONINE-BINDING LIPOPROTEIN METQ"/>
    <property type="match status" value="1"/>
</dbReference>
<dbReference type="Gene3D" id="3.40.190.10">
    <property type="entry name" value="Periplasmic binding protein-like II"/>
    <property type="match status" value="2"/>
</dbReference>
<comment type="similarity">
    <text evidence="6">Belongs to the nlpA lipoprotein family.</text>
</comment>
<name>A0A1U9JT44_9HYPH</name>
<evidence type="ECO:0000256" key="1">
    <source>
        <dbReference type="ARBA" id="ARBA00004635"/>
    </source>
</evidence>
<keyword evidence="3" id="KW-0472">Membrane</keyword>
<dbReference type="KEGG" id="thd:BHV28_03190"/>
<evidence type="ECO:0000256" key="3">
    <source>
        <dbReference type="ARBA" id="ARBA00023136"/>
    </source>
</evidence>
<keyword evidence="5 6" id="KW-0449">Lipoprotein</keyword>
<dbReference type="EMBL" id="CP017315">
    <property type="protein sequence ID" value="AQS41035.1"/>
    <property type="molecule type" value="Genomic_DNA"/>
</dbReference>
<evidence type="ECO:0000256" key="4">
    <source>
        <dbReference type="ARBA" id="ARBA00023139"/>
    </source>
</evidence>
<keyword evidence="4" id="KW-0564">Palmitate</keyword>
<protein>
    <recommendedName>
        <fullName evidence="6">Lipoprotein</fullName>
    </recommendedName>
</protein>
<dbReference type="GO" id="GO:0016020">
    <property type="term" value="C:membrane"/>
    <property type="evidence" value="ECO:0007669"/>
    <property type="project" value="UniProtKB-SubCell"/>
</dbReference>
<dbReference type="Pfam" id="PF03180">
    <property type="entry name" value="Lipoprotein_9"/>
    <property type="match status" value="1"/>
</dbReference>
<dbReference type="Proteomes" id="UP000188912">
    <property type="component" value="Chromosome"/>
</dbReference>
<comment type="subcellular location">
    <subcellularLocation>
        <location evidence="1">Membrane</location>
        <topology evidence="1">Lipid-anchor</topology>
    </subcellularLocation>
</comment>